<sequence>MTDTAPALIRRLEPQDLPAYKALRDEALERHPESFTSDPRTERIRSPESYLGRLGWSEAMGGTFLLGAWSGNELAGSVACERELMPKVRHRANIVGMYVRERHTRQGIGRQLLGACIGLARQAEGLEMLVLTVTASNERTVRMYERAGFRMYGLLPRAIRIETGPRVRYFDKAHMLLEL</sequence>
<evidence type="ECO:0000313" key="5">
    <source>
        <dbReference type="Proteomes" id="UP001165541"/>
    </source>
</evidence>
<dbReference type="InterPro" id="IPR016181">
    <property type="entry name" value="Acyl_CoA_acyltransferase"/>
</dbReference>
<dbReference type="Pfam" id="PF00583">
    <property type="entry name" value="Acetyltransf_1"/>
    <property type="match status" value="1"/>
</dbReference>
<dbReference type="CDD" id="cd04301">
    <property type="entry name" value="NAT_SF"/>
    <property type="match status" value="1"/>
</dbReference>
<evidence type="ECO:0000313" key="4">
    <source>
        <dbReference type="EMBL" id="MCM5680976.1"/>
    </source>
</evidence>
<keyword evidence="1" id="KW-0808">Transferase</keyword>
<dbReference type="Proteomes" id="UP001165541">
    <property type="component" value="Unassembled WGS sequence"/>
</dbReference>
<comment type="caution">
    <text evidence="4">The sequence shown here is derived from an EMBL/GenBank/DDBJ whole genome shotgun (WGS) entry which is preliminary data.</text>
</comment>
<dbReference type="PROSITE" id="PS51186">
    <property type="entry name" value="GNAT"/>
    <property type="match status" value="1"/>
</dbReference>
<dbReference type="SUPFAM" id="SSF55729">
    <property type="entry name" value="Acyl-CoA N-acyltransferases (Nat)"/>
    <property type="match status" value="1"/>
</dbReference>
<dbReference type="InterPro" id="IPR050832">
    <property type="entry name" value="Bact_Acetyltransf"/>
</dbReference>
<evidence type="ECO:0000259" key="3">
    <source>
        <dbReference type="PROSITE" id="PS51186"/>
    </source>
</evidence>
<evidence type="ECO:0000256" key="2">
    <source>
        <dbReference type="ARBA" id="ARBA00023315"/>
    </source>
</evidence>
<proteinExistence type="predicted"/>
<dbReference type="EMBL" id="JAMKFE010000009">
    <property type="protein sequence ID" value="MCM5680976.1"/>
    <property type="molecule type" value="Genomic_DNA"/>
</dbReference>
<dbReference type="PANTHER" id="PTHR43877">
    <property type="entry name" value="AMINOALKYLPHOSPHONATE N-ACETYLTRANSFERASE-RELATED-RELATED"/>
    <property type="match status" value="1"/>
</dbReference>
<keyword evidence="5" id="KW-1185">Reference proteome</keyword>
<feature type="domain" description="N-acetyltransferase" evidence="3">
    <location>
        <begin position="7"/>
        <end position="174"/>
    </location>
</feature>
<evidence type="ECO:0000256" key="1">
    <source>
        <dbReference type="ARBA" id="ARBA00022679"/>
    </source>
</evidence>
<dbReference type="RefSeq" id="WP_251779426.1">
    <property type="nucleotide sequence ID" value="NZ_JAMKFE010000009.1"/>
</dbReference>
<keyword evidence="2" id="KW-0012">Acyltransferase</keyword>
<organism evidence="4 5">
    <name type="scientific">Caldimonas mangrovi</name>
    <dbReference type="NCBI Taxonomy" id="2944811"/>
    <lineage>
        <taxon>Bacteria</taxon>
        <taxon>Pseudomonadati</taxon>
        <taxon>Pseudomonadota</taxon>
        <taxon>Betaproteobacteria</taxon>
        <taxon>Burkholderiales</taxon>
        <taxon>Sphaerotilaceae</taxon>
        <taxon>Caldimonas</taxon>
    </lineage>
</organism>
<reference evidence="4" key="1">
    <citation type="submission" date="2022-05" db="EMBL/GenBank/DDBJ databases">
        <title>Schlegelella sp. nov., isolated from mangrove soil.</title>
        <authorList>
            <person name="Liu Y."/>
            <person name="Ge X."/>
            <person name="Liu W."/>
        </authorList>
    </citation>
    <scope>NUCLEOTIDE SEQUENCE</scope>
    <source>
        <strain evidence="4">S2-27</strain>
    </source>
</reference>
<protein>
    <submittedName>
        <fullName evidence="4">GNAT family N-acetyltransferase</fullName>
    </submittedName>
</protein>
<name>A0ABT0YQG5_9BURK</name>
<dbReference type="InterPro" id="IPR000182">
    <property type="entry name" value="GNAT_dom"/>
</dbReference>
<dbReference type="Gene3D" id="3.40.630.30">
    <property type="match status" value="1"/>
</dbReference>
<accession>A0ABT0YQG5</accession>
<gene>
    <name evidence="4" type="ORF">M8A51_15735</name>
</gene>
<dbReference type="PANTHER" id="PTHR43877:SF2">
    <property type="entry name" value="AMINOALKYLPHOSPHONATE N-ACETYLTRANSFERASE-RELATED"/>
    <property type="match status" value="1"/>
</dbReference>